<evidence type="ECO:0000256" key="1">
    <source>
        <dbReference type="ARBA" id="ARBA00004651"/>
    </source>
</evidence>
<dbReference type="AlphaFoldDB" id="A0A4R1EPK0"/>
<feature type="transmembrane region" description="Helical" evidence="8">
    <location>
        <begin position="34"/>
        <end position="55"/>
    </location>
</feature>
<dbReference type="GO" id="GO:0016887">
    <property type="term" value="F:ATP hydrolysis activity"/>
    <property type="evidence" value="ECO:0007669"/>
    <property type="project" value="InterPro"/>
</dbReference>
<dbReference type="InterPro" id="IPR036640">
    <property type="entry name" value="ABC1_TM_sf"/>
</dbReference>
<dbReference type="InterPro" id="IPR017871">
    <property type="entry name" value="ABC_transporter-like_CS"/>
</dbReference>
<comment type="subcellular location">
    <subcellularLocation>
        <location evidence="1">Cell membrane</location>
        <topology evidence="1">Multi-pass membrane protein</topology>
    </subcellularLocation>
</comment>
<dbReference type="GO" id="GO:0006879">
    <property type="term" value="P:intracellular iron ion homeostasis"/>
    <property type="evidence" value="ECO:0007669"/>
    <property type="project" value="TreeGrafter"/>
</dbReference>
<evidence type="ECO:0000313" key="11">
    <source>
        <dbReference type="EMBL" id="TCJ82923.1"/>
    </source>
</evidence>
<evidence type="ECO:0000256" key="5">
    <source>
        <dbReference type="ARBA" id="ARBA00022840"/>
    </source>
</evidence>
<evidence type="ECO:0000259" key="9">
    <source>
        <dbReference type="PROSITE" id="PS50893"/>
    </source>
</evidence>
<name>A0A4R1EPK0_9GAMM</name>
<keyword evidence="7 8" id="KW-0472">Membrane</keyword>
<evidence type="ECO:0000313" key="12">
    <source>
        <dbReference type="Proteomes" id="UP000294887"/>
    </source>
</evidence>
<feature type="transmembrane region" description="Helical" evidence="8">
    <location>
        <begin position="67"/>
        <end position="86"/>
    </location>
</feature>
<keyword evidence="12" id="KW-1185">Reference proteome</keyword>
<evidence type="ECO:0000256" key="8">
    <source>
        <dbReference type="SAM" id="Phobius"/>
    </source>
</evidence>
<dbReference type="FunFam" id="3.40.50.300:FF:000186">
    <property type="entry name" value="ATP-binding cassette sub-family B member 7, mitochondrial"/>
    <property type="match status" value="1"/>
</dbReference>
<protein>
    <submittedName>
        <fullName evidence="11">ATP-binding cassette subfamily B protein</fullName>
    </submittedName>
</protein>
<evidence type="ECO:0000256" key="6">
    <source>
        <dbReference type="ARBA" id="ARBA00022989"/>
    </source>
</evidence>
<feature type="transmembrane region" description="Helical" evidence="8">
    <location>
        <begin position="175"/>
        <end position="196"/>
    </location>
</feature>
<dbReference type="Gene3D" id="1.20.1560.10">
    <property type="entry name" value="ABC transporter type 1, transmembrane domain"/>
    <property type="match status" value="1"/>
</dbReference>
<keyword evidence="6 8" id="KW-1133">Transmembrane helix</keyword>
<evidence type="ECO:0000256" key="7">
    <source>
        <dbReference type="ARBA" id="ARBA00023136"/>
    </source>
</evidence>
<dbReference type="PROSITE" id="PS00211">
    <property type="entry name" value="ABC_TRANSPORTER_1"/>
    <property type="match status" value="1"/>
</dbReference>
<dbReference type="Gene3D" id="3.40.50.300">
    <property type="entry name" value="P-loop containing nucleotide triphosphate hydrolases"/>
    <property type="match status" value="1"/>
</dbReference>
<dbReference type="InterPro" id="IPR039421">
    <property type="entry name" value="Type_1_exporter"/>
</dbReference>
<dbReference type="SMART" id="SM00382">
    <property type="entry name" value="AAA"/>
    <property type="match status" value="1"/>
</dbReference>
<dbReference type="Pfam" id="PF00005">
    <property type="entry name" value="ABC_tran"/>
    <property type="match status" value="1"/>
</dbReference>
<dbReference type="GO" id="GO:0140359">
    <property type="term" value="F:ABC-type transporter activity"/>
    <property type="evidence" value="ECO:0007669"/>
    <property type="project" value="InterPro"/>
</dbReference>
<dbReference type="Proteomes" id="UP000294887">
    <property type="component" value="Unassembled WGS sequence"/>
</dbReference>
<comment type="caution">
    <text evidence="11">The sequence shown here is derived from an EMBL/GenBank/DDBJ whole genome shotgun (WGS) entry which is preliminary data.</text>
</comment>
<dbReference type="OrthoDB" id="9759820at2"/>
<feature type="domain" description="ABC transmembrane type-1" evidence="10">
    <location>
        <begin position="35"/>
        <end position="318"/>
    </location>
</feature>
<dbReference type="SUPFAM" id="SSF52540">
    <property type="entry name" value="P-loop containing nucleoside triphosphate hydrolases"/>
    <property type="match status" value="1"/>
</dbReference>
<keyword evidence="5 11" id="KW-0067">ATP-binding</keyword>
<dbReference type="InterPro" id="IPR027417">
    <property type="entry name" value="P-loop_NTPase"/>
</dbReference>
<organism evidence="11 12">
    <name type="scientific">Cocleimonas flava</name>
    <dbReference type="NCBI Taxonomy" id="634765"/>
    <lineage>
        <taxon>Bacteria</taxon>
        <taxon>Pseudomonadati</taxon>
        <taxon>Pseudomonadota</taxon>
        <taxon>Gammaproteobacteria</taxon>
        <taxon>Thiotrichales</taxon>
        <taxon>Thiotrichaceae</taxon>
        <taxon>Cocleimonas</taxon>
    </lineage>
</organism>
<feature type="transmembrane region" description="Helical" evidence="8">
    <location>
        <begin position="294"/>
        <end position="315"/>
    </location>
</feature>
<dbReference type="PANTHER" id="PTHR24221">
    <property type="entry name" value="ATP-BINDING CASSETTE SUB-FAMILY B"/>
    <property type="match status" value="1"/>
</dbReference>
<dbReference type="InterPro" id="IPR003439">
    <property type="entry name" value="ABC_transporter-like_ATP-bd"/>
</dbReference>
<evidence type="ECO:0000256" key="3">
    <source>
        <dbReference type="ARBA" id="ARBA00022692"/>
    </source>
</evidence>
<dbReference type="GO" id="GO:0005524">
    <property type="term" value="F:ATP binding"/>
    <property type="evidence" value="ECO:0007669"/>
    <property type="project" value="UniProtKB-KW"/>
</dbReference>
<evidence type="ECO:0000259" key="10">
    <source>
        <dbReference type="PROSITE" id="PS50929"/>
    </source>
</evidence>
<dbReference type="CDD" id="cd18582">
    <property type="entry name" value="ABC_6TM_ATM1_ABCB7"/>
    <property type="match status" value="1"/>
</dbReference>
<dbReference type="GO" id="GO:0005886">
    <property type="term" value="C:plasma membrane"/>
    <property type="evidence" value="ECO:0007669"/>
    <property type="project" value="UniProtKB-SubCell"/>
</dbReference>
<dbReference type="InterPro" id="IPR003593">
    <property type="entry name" value="AAA+_ATPase"/>
</dbReference>
<feature type="domain" description="ABC transporter" evidence="9">
    <location>
        <begin position="354"/>
        <end position="588"/>
    </location>
</feature>
<proteinExistence type="predicted"/>
<sequence length="601" mass="67819">MHFTPTGNEIHGNRRDLQNLRHLLPYLSAYKGRALLALLCLVISKVSTVSVPLVLKDIIDKFDGKETQVLVLPVALLIAYGVFRLLTSLFNELRDTVFARVRYHAMRELSKRVMQHLHKLSLRFHLQRKTGAISRDLERGTRSVSTLMNFLVFSTIPIFVEFSLVAFILLSNYAVIFALVTFGTVLFYVAFTLMVTEWRMHYRHDMNRLDSQANTHAFDSLINYETVKYFNNERLEQNRYDEILEKWENVAVKSQSTMSMLNFGQGAIIAVGVTIIMFLAANGVVEGTMSIGDLVMVNAFMLQLFIPLNALGIIYRQIKYTLADMDLVFKLLKQKPEIQDVENATDINVSKGEVKFEDVSFAYDKKREILHGVNFTIPAGKTVAVVGFSGGGKSTLVRLLFRFYDVSQGRILIDGQDIKECTQDSLRETIGIVPQDTVLFNESIFYNIQYGNLDASREEVENAAKMAHIYDFIEGLPDGWDSVVGERGLKLSGGEKQRVAIARTILKKPPILIFDEATSSLDSATEQAIQKTLGKISSKTSTLIIAHRLSTIVDADMILVMEAGKIIERGSHLVLLEQQGRYSEMWNLQRDTQGEDSDNNG</sequence>
<dbReference type="Pfam" id="PF00664">
    <property type="entry name" value="ABC_membrane"/>
    <property type="match status" value="1"/>
</dbReference>
<evidence type="ECO:0000256" key="4">
    <source>
        <dbReference type="ARBA" id="ARBA00022741"/>
    </source>
</evidence>
<dbReference type="RefSeq" id="WP_131907420.1">
    <property type="nucleotide sequence ID" value="NZ_BAAAFU010000007.1"/>
</dbReference>
<dbReference type="PROSITE" id="PS50893">
    <property type="entry name" value="ABC_TRANSPORTER_2"/>
    <property type="match status" value="1"/>
</dbReference>
<dbReference type="SUPFAM" id="SSF90123">
    <property type="entry name" value="ABC transporter transmembrane region"/>
    <property type="match status" value="1"/>
</dbReference>
<dbReference type="InterPro" id="IPR011527">
    <property type="entry name" value="ABC1_TM_dom"/>
</dbReference>
<gene>
    <name evidence="11" type="ORF">EV695_3661</name>
</gene>
<feature type="transmembrane region" description="Helical" evidence="8">
    <location>
        <begin position="263"/>
        <end position="282"/>
    </location>
</feature>
<evidence type="ECO:0000256" key="2">
    <source>
        <dbReference type="ARBA" id="ARBA00022448"/>
    </source>
</evidence>
<keyword evidence="4" id="KW-0547">Nucleotide-binding</keyword>
<keyword evidence="2" id="KW-0813">Transport</keyword>
<reference evidence="11 12" key="1">
    <citation type="submission" date="2019-03" db="EMBL/GenBank/DDBJ databases">
        <title>Genomic Encyclopedia of Type Strains, Phase IV (KMG-IV): sequencing the most valuable type-strain genomes for metagenomic binning, comparative biology and taxonomic classification.</title>
        <authorList>
            <person name="Goeker M."/>
        </authorList>
    </citation>
    <scope>NUCLEOTIDE SEQUENCE [LARGE SCALE GENOMIC DNA]</scope>
    <source>
        <strain evidence="11 12">DSM 24830</strain>
    </source>
</reference>
<feature type="transmembrane region" description="Helical" evidence="8">
    <location>
        <begin position="147"/>
        <end position="169"/>
    </location>
</feature>
<dbReference type="PROSITE" id="PS50929">
    <property type="entry name" value="ABC_TM1F"/>
    <property type="match status" value="1"/>
</dbReference>
<dbReference type="EMBL" id="SMFQ01000005">
    <property type="protein sequence ID" value="TCJ82923.1"/>
    <property type="molecule type" value="Genomic_DNA"/>
</dbReference>
<dbReference type="PANTHER" id="PTHR24221:SF402">
    <property type="entry name" value="IRON-SULFUR CLUSTERS TRANSPORTER ABCB7, MITOCHONDRIAL"/>
    <property type="match status" value="1"/>
</dbReference>
<accession>A0A4R1EPK0</accession>
<keyword evidence="3 8" id="KW-0812">Transmembrane</keyword>